<evidence type="ECO:0000256" key="2">
    <source>
        <dbReference type="ARBA" id="ARBA00022527"/>
    </source>
</evidence>
<evidence type="ECO:0000256" key="7">
    <source>
        <dbReference type="ARBA" id="ARBA00037982"/>
    </source>
</evidence>
<dbReference type="PROSITE" id="PS00108">
    <property type="entry name" value="PROTEIN_KINASE_ST"/>
    <property type="match status" value="1"/>
</dbReference>
<feature type="region of interest" description="Disordered" evidence="11">
    <location>
        <begin position="577"/>
        <end position="604"/>
    </location>
</feature>
<keyword evidence="15" id="KW-1185">Reference proteome</keyword>
<dbReference type="SMART" id="SM00591">
    <property type="entry name" value="RWD"/>
    <property type="match status" value="1"/>
</dbReference>
<feature type="binding site" evidence="10">
    <location>
        <position position="531"/>
    </location>
    <ligand>
        <name>ATP</name>
        <dbReference type="ChEBI" id="CHEBI:30616"/>
    </ligand>
</feature>
<reference evidence="14 15" key="1">
    <citation type="submission" date="2024-08" db="EMBL/GenBank/DDBJ databases">
        <title>Gnathostoma spinigerum genome.</title>
        <authorList>
            <person name="Gonzalez-Bertolin B."/>
            <person name="Monzon S."/>
            <person name="Zaballos A."/>
            <person name="Jimenez P."/>
            <person name="Dekumyoy P."/>
            <person name="Varona S."/>
            <person name="Cuesta I."/>
            <person name="Sumanam S."/>
            <person name="Adisakwattana P."/>
            <person name="Gasser R.B."/>
            <person name="Hernandez-Gonzalez A."/>
            <person name="Young N.D."/>
            <person name="Perteguer M.J."/>
        </authorList>
    </citation>
    <scope>NUCLEOTIDE SEQUENCE [LARGE SCALE GENOMIC DNA]</scope>
    <source>
        <strain evidence="14">AL3</strain>
        <tissue evidence="14">Liver</tissue>
    </source>
</reference>
<evidence type="ECO:0000256" key="8">
    <source>
        <dbReference type="ARBA" id="ARBA00047899"/>
    </source>
</evidence>
<dbReference type="PROSITE" id="PS50011">
    <property type="entry name" value="PROTEIN_KINASE_DOM"/>
    <property type="match status" value="1"/>
</dbReference>
<dbReference type="Proteomes" id="UP001608902">
    <property type="component" value="Unassembled WGS sequence"/>
</dbReference>
<evidence type="ECO:0000256" key="9">
    <source>
        <dbReference type="ARBA" id="ARBA00048679"/>
    </source>
</evidence>
<evidence type="ECO:0000256" key="6">
    <source>
        <dbReference type="ARBA" id="ARBA00022840"/>
    </source>
</evidence>
<evidence type="ECO:0000256" key="3">
    <source>
        <dbReference type="ARBA" id="ARBA00022679"/>
    </source>
</evidence>
<dbReference type="Gene3D" id="3.30.200.20">
    <property type="entry name" value="Phosphorylase Kinase, domain 1"/>
    <property type="match status" value="1"/>
</dbReference>
<dbReference type="GO" id="GO:0004674">
    <property type="term" value="F:protein serine/threonine kinase activity"/>
    <property type="evidence" value="ECO:0007669"/>
    <property type="project" value="UniProtKB-KW"/>
</dbReference>
<sequence>MKNEDLRRRQDDERTVLRAVYGEDVEDVRDLQSTRGWKIWKPINVIVHLKPTESASVTHPAYVAIDLHVECLDSYPESSRPKISFDRVVGISTQDLKQLESVLYRKSEENSGIEVILELCQIVQDFLYEHNKPPEGSLHEGMLKQRAENEMKKKRLRVTSEQREKDEIAKEQQIRQEKLMWKEAEKLERHNSYPDGLKDSDEVVLCVDGISRHVKRLNRTLVKREKSDCQCHEWLCKVEDCKALMTEWRFKYLEDRSSGEGRIFNIHSFVKTLSVIEEQLKKLMEYPHTSDTLYRYVLVAIKKNALSISHVDVRIMYAQNIDETDICLVNHPEILDAEPEKWIPSLVAYTVASLQWLHSNRMCHYCLTLNCLWVTYQHTFRVSDFITRYLMKKLRDQFSFCCESSDQVVTMFDEKNPFKCDLIQLAALVEKIVSSNVLPGILMEKHKDFVIRCRSCDSIKDIVGHPLIAFRIQNSTSSSNLATFDAIESDGKQSSSRLINEFVYVDFLGKGGFGDVILARNKLDGNEYAIKRIPLDPQEGNRLNKKMMREAKLFSRLNHPNVVRYYSAWIEMAPNTNSGDEISVKSTTSDIKRTSGPDEDSLMPSRLRDLEARACKNMESMVEWSSSFQKVASSSSSESEPSDEGVVKNPIHTLFSPTIPSQSNCSEFDVLFEGDNDSGESGKPSGGNKSPSERESYSGATSRNAPKRILFIQMEYCENSTLRVLIDSTRLSGNSRMIWRIFREILQGLQYIHQQGMIHRDIKPMNILLDGNNRAKIGDFGLATRDFISRSTTVAALSDATNSSHTKDVGTAMYIAPELLSINVSSSTECTTKIDVYSVGIVLFEMFYRPLLPGMERVMILKQLRNQAVFPPDFANGVPEVHKKAAKELIKMMLKTVPDERPTVQSLIESERIPLVELEESQFQKMFCQTLRTRGSRMYQWMIDTMFTEPITSASDFIFDQAMCTSDRANIARLRASEVMEAVLSKLCSVHAFVPFDTHSLTPYRPSLSHYSSSRLRPCKFIDENGLLVTLPLDLRTNFARYCVRNGINRLKRYTRGKVFYRSDAIGGTHPNERRDFSLDSVGPMTSSNALTADLICLVIEAARTIEVLSTRRWRLCVGHMDLIRGVCFYLGICDTVAQEKIFGVLYALSTTGNIMNRDQKVERLVVGAEISSVHANSLLNFLEPETSSLESLNDCLKPIIRKKISKASELVSNALSDMSDVFAILQSLTGIETNEITCEGTVCYRPVTFSDGLVFHLQVQVTHRRITRRVVLCSGGRFDNVLSKERHVKDPIPPSPLCAVGCSFFIDALAQLHCVTYPGLSFS</sequence>
<dbReference type="PROSITE" id="PS50908">
    <property type="entry name" value="RWD"/>
    <property type="match status" value="1"/>
</dbReference>
<dbReference type="Gene3D" id="3.30.930.10">
    <property type="entry name" value="Bira Bifunctional Protein, Domain 2"/>
    <property type="match status" value="1"/>
</dbReference>
<keyword evidence="4 10" id="KW-0547">Nucleotide-binding</keyword>
<dbReference type="InterPro" id="IPR045864">
    <property type="entry name" value="aa-tRNA-synth_II/BPL/LPL"/>
</dbReference>
<feature type="compositionally biased region" description="Basic and acidic residues" evidence="11">
    <location>
        <begin position="158"/>
        <end position="169"/>
    </location>
</feature>
<comment type="catalytic activity">
    <reaction evidence="8">
        <text>L-threonyl-[protein] + ATP = O-phospho-L-threonyl-[protein] + ADP + H(+)</text>
        <dbReference type="Rhea" id="RHEA:46608"/>
        <dbReference type="Rhea" id="RHEA-COMP:11060"/>
        <dbReference type="Rhea" id="RHEA-COMP:11605"/>
        <dbReference type="ChEBI" id="CHEBI:15378"/>
        <dbReference type="ChEBI" id="CHEBI:30013"/>
        <dbReference type="ChEBI" id="CHEBI:30616"/>
        <dbReference type="ChEBI" id="CHEBI:61977"/>
        <dbReference type="ChEBI" id="CHEBI:456216"/>
        <dbReference type="EC" id="2.7.11.1"/>
    </reaction>
</comment>
<dbReference type="PANTHER" id="PTHR11042">
    <property type="entry name" value="EUKARYOTIC TRANSLATION INITIATION FACTOR 2-ALPHA KINASE EIF2-ALPHA KINASE -RELATED"/>
    <property type="match status" value="1"/>
</dbReference>
<dbReference type="GO" id="GO:0005524">
    <property type="term" value="F:ATP binding"/>
    <property type="evidence" value="ECO:0007669"/>
    <property type="project" value="UniProtKB-UniRule"/>
</dbReference>
<accession>A0ABD6ERH4</accession>
<organism evidence="14 15">
    <name type="scientific">Gnathostoma spinigerum</name>
    <dbReference type="NCBI Taxonomy" id="75299"/>
    <lineage>
        <taxon>Eukaryota</taxon>
        <taxon>Metazoa</taxon>
        <taxon>Ecdysozoa</taxon>
        <taxon>Nematoda</taxon>
        <taxon>Chromadorea</taxon>
        <taxon>Rhabditida</taxon>
        <taxon>Spirurina</taxon>
        <taxon>Gnathostomatomorpha</taxon>
        <taxon>Gnathostomatoidea</taxon>
        <taxon>Gnathostomatidae</taxon>
        <taxon>Gnathostoma</taxon>
    </lineage>
</organism>
<evidence type="ECO:0000256" key="11">
    <source>
        <dbReference type="SAM" id="MobiDB-lite"/>
    </source>
</evidence>
<dbReference type="InterPro" id="IPR008271">
    <property type="entry name" value="Ser/Thr_kinase_AS"/>
</dbReference>
<feature type="compositionally biased region" description="Polar residues" evidence="11">
    <location>
        <begin position="577"/>
        <end position="589"/>
    </location>
</feature>
<comment type="similarity">
    <text evidence="7">Belongs to the protein kinase superfamily. Ser/Thr protein kinase family. GCN2 subfamily.</text>
</comment>
<proteinExistence type="inferred from homology"/>
<dbReference type="SMART" id="SM00220">
    <property type="entry name" value="S_TKc"/>
    <property type="match status" value="1"/>
</dbReference>
<dbReference type="InterPro" id="IPR011009">
    <property type="entry name" value="Kinase-like_dom_sf"/>
</dbReference>
<keyword evidence="3" id="KW-0808">Transferase</keyword>
<gene>
    <name evidence="14" type="ORF">AB6A40_005871</name>
</gene>
<comment type="catalytic activity">
    <reaction evidence="9">
        <text>L-seryl-[protein] + ATP = O-phospho-L-seryl-[protein] + ADP + H(+)</text>
        <dbReference type="Rhea" id="RHEA:17989"/>
        <dbReference type="Rhea" id="RHEA-COMP:9863"/>
        <dbReference type="Rhea" id="RHEA-COMP:11604"/>
        <dbReference type="ChEBI" id="CHEBI:15378"/>
        <dbReference type="ChEBI" id="CHEBI:29999"/>
        <dbReference type="ChEBI" id="CHEBI:30616"/>
        <dbReference type="ChEBI" id="CHEBI:83421"/>
        <dbReference type="ChEBI" id="CHEBI:456216"/>
        <dbReference type="EC" id="2.7.11.1"/>
    </reaction>
</comment>
<keyword evidence="5" id="KW-0418">Kinase</keyword>
<dbReference type="EC" id="2.7.11.1" evidence="1"/>
<dbReference type="SUPFAM" id="SSF54495">
    <property type="entry name" value="UBC-like"/>
    <property type="match status" value="1"/>
</dbReference>
<evidence type="ECO:0000313" key="14">
    <source>
        <dbReference type="EMBL" id="MFH4979162.1"/>
    </source>
</evidence>
<dbReference type="Pfam" id="PF05773">
    <property type="entry name" value="RWD"/>
    <property type="match status" value="1"/>
</dbReference>
<dbReference type="SUPFAM" id="SSF55681">
    <property type="entry name" value="Class II aaRS and biotin synthetases"/>
    <property type="match status" value="1"/>
</dbReference>
<protein>
    <recommendedName>
        <fullName evidence="1">non-specific serine/threonine protein kinase</fullName>
        <ecNumber evidence="1">2.7.11.1</ecNumber>
    </recommendedName>
</protein>
<feature type="domain" description="Protein kinase" evidence="12">
    <location>
        <begin position="502"/>
        <end position="916"/>
    </location>
</feature>
<evidence type="ECO:0000313" key="15">
    <source>
        <dbReference type="Proteomes" id="UP001608902"/>
    </source>
</evidence>
<dbReference type="SUPFAM" id="SSF56112">
    <property type="entry name" value="Protein kinase-like (PK-like)"/>
    <property type="match status" value="1"/>
</dbReference>
<name>A0ABD6ERH4_9BILA</name>
<feature type="region of interest" description="Disordered" evidence="11">
    <location>
        <begin position="669"/>
        <end position="701"/>
    </location>
</feature>
<dbReference type="GO" id="GO:0051246">
    <property type="term" value="P:regulation of protein metabolic process"/>
    <property type="evidence" value="ECO:0007669"/>
    <property type="project" value="UniProtKB-ARBA"/>
</dbReference>
<dbReference type="InterPro" id="IPR006575">
    <property type="entry name" value="RWD_dom"/>
</dbReference>
<dbReference type="Pfam" id="PF00069">
    <property type="entry name" value="Pkinase"/>
    <property type="match status" value="2"/>
</dbReference>
<evidence type="ECO:0000256" key="1">
    <source>
        <dbReference type="ARBA" id="ARBA00012513"/>
    </source>
</evidence>
<dbReference type="GO" id="GO:0033554">
    <property type="term" value="P:cellular response to stress"/>
    <property type="evidence" value="ECO:0007669"/>
    <property type="project" value="UniProtKB-ARBA"/>
</dbReference>
<dbReference type="InterPro" id="IPR000719">
    <property type="entry name" value="Prot_kinase_dom"/>
</dbReference>
<dbReference type="InterPro" id="IPR017441">
    <property type="entry name" value="Protein_kinase_ATP_BS"/>
</dbReference>
<dbReference type="Gene3D" id="3.10.110.10">
    <property type="entry name" value="Ubiquitin Conjugating Enzyme"/>
    <property type="match status" value="1"/>
</dbReference>
<dbReference type="EMBL" id="JBGFUD010003912">
    <property type="protein sequence ID" value="MFH4979162.1"/>
    <property type="molecule type" value="Genomic_DNA"/>
</dbReference>
<keyword evidence="2" id="KW-0723">Serine/threonine-protein kinase</keyword>
<feature type="domain" description="RWD" evidence="13">
    <location>
        <begin position="12"/>
        <end position="130"/>
    </location>
</feature>
<comment type="caution">
    <text evidence="14">The sequence shown here is derived from an EMBL/GenBank/DDBJ whole genome shotgun (WGS) entry which is preliminary data.</text>
</comment>
<evidence type="ECO:0000256" key="5">
    <source>
        <dbReference type="ARBA" id="ARBA00022777"/>
    </source>
</evidence>
<dbReference type="CDD" id="cd23823">
    <property type="entry name" value="RWD_GCN2"/>
    <property type="match status" value="1"/>
</dbReference>
<dbReference type="GO" id="GO:0009893">
    <property type="term" value="P:positive regulation of metabolic process"/>
    <property type="evidence" value="ECO:0007669"/>
    <property type="project" value="UniProtKB-ARBA"/>
</dbReference>
<feature type="compositionally biased region" description="Low complexity" evidence="11">
    <location>
        <begin position="679"/>
        <end position="690"/>
    </location>
</feature>
<dbReference type="FunFam" id="3.10.110.10:FF:000050">
    <property type="entry name" value="eIF-2-alpha kinase GCN2"/>
    <property type="match status" value="1"/>
</dbReference>
<dbReference type="PANTHER" id="PTHR11042:SF136">
    <property type="entry name" value="EIF-2-ALPHA KINASE GCN2"/>
    <property type="match status" value="1"/>
</dbReference>
<evidence type="ECO:0000259" key="13">
    <source>
        <dbReference type="PROSITE" id="PS50908"/>
    </source>
</evidence>
<dbReference type="InterPro" id="IPR050339">
    <property type="entry name" value="CC_SR_Kinase"/>
</dbReference>
<dbReference type="InterPro" id="IPR016135">
    <property type="entry name" value="UBQ-conjugating_enzyme/RWD"/>
</dbReference>
<feature type="region of interest" description="Disordered" evidence="11">
    <location>
        <begin position="150"/>
        <end position="169"/>
    </location>
</feature>
<dbReference type="PROSITE" id="PS00107">
    <property type="entry name" value="PROTEIN_KINASE_ATP"/>
    <property type="match status" value="1"/>
</dbReference>
<evidence type="ECO:0000256" key="10">
    <source>
        <dbReference type="PROSITE-ProRule" id="PRU10141"/>
    </source>
</evidence>
<evidence type="ECO:0000256" key="4">
    <source>
        <dbReference type="ARBA" id="ARBA00022741"/>
    </source>
</evidence>
<keyword evidence="6 10" id="KW-0067">ATP-binding</keyword>
<evidence type="ECO:0000259" key="12">
    <source>
        <dbReference type="PROSITE" id="PS50011"/>
    </source>
</evidence>
<dbReference type="Gene3D" id="1.10.510.10">
    <property type="entry name" value="Transferase(Phosphotransferase) domain 1"/>
    <property type="match status" value="1"/>
</dbReference>
<dbReference type="GO" id="GO:0010468">
    <property type="term" value="P:regulation of gene expression"/>
    <property type="evidence" value="ECO:0007669"/>
    <property type="project" value="UniProtKB-ARBA"/>
</dbReference>